<organism evidence="2 3">
    <name type="scientific">Enterocloster hominis</name>
    <name type="common">ex Hitch et al. 2024</name>
    <dbReference type="NCBI Taxonomy" id="1917870"/>
    <lineage>
        <taxon>Bacteria</taxon>
        <taxon>Bacillati</taxon>
        <taxon>Bacillota</taxon>
        <taxon>Clostridia</taxon>
        <taxon>Lachnospirales</taxon>
        <taxon>Lachnospiraceae</taxon>
        <taxon>Enterocloster</taxon>
    </lineage>
</organism>
<evidence type="ECO:0008006" key="4">
    <source>
        <dbReference type="Google" id="ProtNLM"/>
    </source>
</evidence>
<sequence length="333" mass="37453">MGEGTPAGEGMAGGHVLSKKMIGLVYGNRKLMAGILLLILGLSSALAGLMLDQEARRGYREEQNLAVPFDTSEPGGYSYVRLQYLTDSFAEHVKSEENYYYGFDFMFRPYIISMKGHMPENLMALMDYTYGDGLSEPPPAVDVCGYGRPIVPEMLGYAREYYSQLWEETQLPITMEDLTQIVGNYYLDTVPRTYLEQYPWSVLFYLIPAFILVLGGNRLFRYFRGLKAQRAGLFGRPEELRAADLELQHTDEAVKGSRVYLTEHFIVTSFYRFDVIPYTFVDRMEASGGFVIAVTRDGYAHIVSGGRHGGQILGMLQKKLGQAMPDTYGQAGQ</sequence>
<keyword evidence="1" id="KW-1133">Transmembrane helix</keyword>
<reference evidence="2 3" key="1">
    <citation type="submission" date="2024-03" db="EMBL/GenBank/DDBJ databases">
        <title>Human intestinal bacterial collection.</title>
        <authorList>
            <person name="Pauvert C."/>
            <person name="Hitch T.C.A."/>
            <person name="Clavel T."/>
        </authorList>
    </citation>
    <scope>NUCLEOTIDE SEQUENCE [LARGE SCALE GENOMIC DNA]</scope>
    <source>
        <strain evidence="2 3">CLA-SR-H021</strain>
    </source>
</reference>
<gene>
    <name evidence="2" type="ORF">WMQ36_25035</name>
</gene>
<comment type="caution">
    <text evidence="2">The sequence shown here is derived from an EMBL/GenBank/DDBJ whole genome shotgun (WGS) entry which is preliminary data.</text>
</comment>
<evidence type="ECO:0000313" key="3">
    <source>
        <dbReference type="Proteomes" id="UP001454086"/>
    </source>
</evidence>
<proteinExistence type="predicted"/>
<dbReference type="EMBL" id="JBBMFM010000161">
    <property type="protein sequence ID" value="MEQ2428229.1"/>
    <property type="molecule type" value="Genomic_DNA"/>
</dbReference>
<dbReference type="RefSeq" id="WP_008725566.1">
    <property type="nucleotide sequence ID" value="NZ_JBBMFM010000161.1"/>
</dbReference>
<keyword evidence="1" id="KW-0472">Membrane</keyword>
<keyword evidence="3" id="KW-1185">Reference proteome</keyword>
<keyword evidence="1" id="KW-0812">Transmembrane</keyword>
<dbReference type="Proteomes" id="UP001454086">
    <property type="component" value="Unassembled WGS sequence"/>
</dbReference>
<feature type="transmembrane region" description="Helical" evidence="1">
    <location>
        <begin position="31"/>
        <end position="51"/>
    </location>
</feature>
<evidence type="ECO:0000256" key="1">
    <source>
        <dbReference type="SAM" id="Phobius"/>
    </source>
</evidence>
<accession>A0ABV1DCZ2</accession>
<protein>
    <recommendedName>
        <fullName evidence="4">DUF3592 domain-containing protein</fullName>
    </recommendedName>
</protein>
<feature type="transmembrane region" description="Helical" evidence="1">
    <location>
        <begin position="202"/>
        <end position="220"/>
    </location>
</feature>
<name>A0ABV1DCZ2_9FIRM</name>
<evidence type="ECO:0000313" key="2">
    <source>
        <dbReference type="EMBL" id="MEQ2428229.1"/>
    </source>
</evidence>